<dbReference type="EMBL" id="JACHXH010000004">
    <property type="protein sequence ID" value="MBB3133604.1"/>
    <property type="molecule type" value="Genomic_DNA"/>
</dbReference>
<dbReference type="OrthoDB" id="5642573at2"/>
<gene>
    <name evidence="3" type="ORF">EFD55_06540</name>
    <name evidence="2" type="ORF">FHS26_001317</name>
</gene>
<evidence type="ECO:0000313" key="4">
    <source>
        <dbReference type="Proteomes" id="UP000277279"/>
    </source>
</evidence>
<dbReference type="CDD" id="cd02440">
    <property type="entry name" value="AdoMet_MTases"/>
    <property type="match status" value="1"/>
</dbReference>
<reference evidence="3 4" key="1">
    <citation type="submission" date="2018-11" db="EMBL/GenBank/DDBJ databases">
        <authorList>
            <person name="Huo Y."/>
        </authorList>
    </citation>
    <scope>NUCLEOTIDE SEQUENCE [LARGE SCALE GENOMIC DNA]</scope>
    <source>
        <strain evidence="3 4">DSM 30132</strain>
    </source>
</reference>
<evidence type="ECO:0000259" key="1">
    <source>
        <dbReference type="Pfam" id="PF08241"/>
    </source>
</evidence>
<keyword evidence="3" id="KW-0808">Transferase</keyword>
<organism evidence="3 4">
    <name type="scientific">Rhizobium pisi</name>
    <dbReference type="NCBI Taxonomy" id="574561"/>
    <lineage>
        <taxon>Bacteria</taxon>
        <taxon>Pseudomonadati</taxon>
        <taxon>Pseudomonadota</taxon>
        <taxon>Alphaproteobacteria</taxon>
        <taxon>Hyphomicrobiales</taxon>
        <taxon>Rhizobiaceae</taxon>
        <taxon>Rhizobium/Agrobacterium group</taxon>
        <taxon>Rhizobium</taxon>
    </lineage>
</organism>
<name>A0A427N441_9HYPH</name>
<evidence type="ECO:0000313" key="5">
    <source>
        <dbReference type="Proteomes" id="UP000518315"/>
    </source>
</evidence>
<keyword evidence="3" id="KW-0489">Methyltransferase</keyword>
<sequence>MTVFFKKTAEQRGVFTMTSDEIQKIAPPALPLSFLSEFMADGRTPARAMTDEAMLKFLPALAGTGAILELGAGSDYYKKFMSSDQPYVTSNVVPGFDMVLDMTKIDLPDGSVDALVSVFALEHLFDFDAAFKEQYRVLTPGGRLLLVVPFMYYYHAAPDDFFRFSSSALDKLLSPFKVLSRQSIGGRWLIFAEFLHEKKAMGSKLGYFARVALRCLALPFLAKGLKENDPRYALAFVYLCEKERAG</sequence>
<dbReference type="SUPFAM" id="SSF53335">
    <property type="entry name" value="S-adenosyl-L-methionine-dependent methyltransferases"/>
    <property type="match status" value="1"/>
</dbReference>
<dbReference type="Proteomes" id="UP000277279">
    <property type="component" value="Unassembled WGS sequence"/>
</dbReference>
<proteinExistence type="predicted"/>
<dbReference type="Gene3D" id="3.40.50.150">
    <property type="entry name" value="Vaccinia Virus protein VP39"/>
    <property type="match status" value="1"/>
</dbReference>
<dbReference type="InterPro" id="IPR029063">
    <property type="entry name" value="SAM-dependent_MTases_sf"/>
</dbReference>
<dbReference type="Pfam" id="PF08241">
    <property type="entry name" value="Methyltransf_11"/>
    <property type="match status" value="1"/>
</dbReference>
<evidence type="ECO:0000313" key="3">
    <source>
        <dbReference type="EMBL" id="RSB81618.1"/>
    </source>
</evidence>
<keyword evidence="5" id="KW-1185">Reference proteome</keyword>
<feature type="domain" description="Methyltransferase type 11" evidence="1">
    <location>
        <begin position="98"/>
        <end position="145"/>
    </location>
</feature>
<accession>A0A427N441</accession>
<comment type="caution">
    <text evidence="3">The sequence shown here is derived from an EMBL/GenBank/DDBJ whole genome shotgun (WGS) entry which is preliminary data.</text>
</comment>
<protein>
    <submittedName>
        <fullName evidence="2 3">SAM-dependent methyltransferase</fullName>
    </submittedName>
</protein>
<dbReference type="AlphaFoldDB" id="A0A427N441"/>
<dbReference type="GO" id="GO:0032259">
    <property type="term" value="P:methylation"/>
    <property type="evidence" value="ECO:0007669"/>
    <property type="project" value="UniProtKB-KW"/>
</dbReference>
<evidence type="ECO:0000313" key="2">
    <source>
        <dbReference type="EMBL" id="MBB3133604.1"/>
    </source>
</evidence>
<dbReference type="InterPro" id="IPR013216">
    <property type="entry name" value="Methyltransf_11"/>
</dbReference>
<dbReference type="GO" id="GO:0008757">
    <property type="term" value="F:S-adenosylmethionine-dependent methyltransferase activity"/>
    <property type="evidence" value="ECO:0007669"/>
    <property type="project" value="InterPro"/>
</dbReference>
<dbReference type="EMBL" id="RJJT01000004">
    <property type="protein sequence ID" value="RSB81618.1"/>
    <property type="molecule type" value="Genomic_DNA"/>
</dbReference>
<reference evidence="2 5" key="2">
    <citation type="submission" date="2020-08" db="EMBL/GenBank/DDBJ databases">
        <title>Genomic Encyclopedia of Type Strains, Phase III (KMG-III): the genomes of soil and plant-associated and newly described type strains.</title>
        <authorList>
            <person name="Whitman W."/>
        </authorList>
    </citation>
    <scope>NUCLEOTIDE SEQUENCE [LARGE SCALE GENOMIC DNA]</scope>
    <source>
        <strain evidence="2 5">CECT 4113</strain>
    </source>
</reference>
<dbReference type="RefSeq" id="WP_125843801.1">
    <property type="nucleotide sequence ID" value="NZ_JACHXH010000004.1"/>
</dbReference>
<dbReference type="Proteomes" id="UP000518315">
    <property type="component" value="Unassembled WGS sequence"/>
</dbReference>